<evidence type="ECO:0000256" key="1">
    <source>
        <dbReference type="ARBA" id="ARBA00022729"/>
    </source>
</evidence>
<dbReference type="AlphaFoldDB" id="A0A448NSP9"/>
<proteinExistence type="predicted"/>
<organism evidence="4 5">
    <name type="scientific">Kaistella antarctica</name>
    <dbReference type="NCBI Taxonomy" id="266748"/>
    <lineage>
        <taxon>Bacteria</taxon>
        <taxon>Pseudomonadati</taxon>
        <taxon>Bacteroidota</taxon>
        <taxon>Flavobacteriia</taxon>
        <taxon>Flavobacteriales</taxon>
        <taxon>Weeksellaceae</taxon>
        <taxon>Chryseobacterium group</taxon>
        <taxon>Kaistella</taxon>
    </lineage>
</organism>
<dbReference type="Proteomes" id="UP000270036">
    <property type="component" value="Chromosome"/>
</dbReference>
<feature type="signal peptide" evidence="2">
    <location>
        <begin position="1"/>
        <end position="20"/>
    </location>
</feature>
<feature type="domain" description="Secretion system C-terminal sorting" evidence="3">
    <location>
        <begin position="412"/>
        <end position="478"/>
    </location>
</feature>
<dbReference type="InterPro" id="IPR011889">
    <property type="entry name" value="Liste_lipo_26"/>
</dbReference>
<reference evidence="4 5" key="1">
    <citation type="submission" date="2018-12" db="EMBL/GenBank/DDBJ databases">
        <authorList>
            <consortium name="Pathogen Informatics"/>
        </authorList>
    </citation>
    <scope>NUCLEOTIDE SEQUENCE [LARGE SCALE GENOMIC DNA]</scope>
    <source>
        <strain evidence="4 5">NCTC13489</strain>
    </source>
</reference>
<dbReference type="Pfam" id="PF18962">
    <property type="entry name" value="Por_Secre_tail"/>
    <property type="match status" value="1"/>
</dbReference>
<evidence type="ECO:0000313" key="4">
    <source>
        <dbReference type="EMBL" id="VEI00287.1"/>
    </source>
</evidence>
<dbReference type="NCBIfam" id="TIGR02167">
    <property type="entry name" value="Liste_lipo_26"/>
    <property type="match status" value="2"/>
</dbReference>
<dbReference type="KEGG" id="cant:NCTC13489_02041"/>
<gene>
    <name evidence="4" type="ORF">NCTC13489_02041</name>
</gene>
<dbReference type="EMBL" id="LR134441">
    <property type="protein sequence ID" value="VEI00287.1"/>
    <property type="molecule type" value="Genomic_DNA"/>
</dbReference>
<name>A0A448NSP9_9FLAO</name>
<protein>
    <submittedName>
        <fullName evidence="4">Bacterial surface protein 26-residue repeat</fullName>
    </submittedName>
</protein>
<sequence>MLKKFYFLSFFAFAFLIANAQRPLIFKFFVSDASDAKIRLTTQGDYTYSYVKSNNATITGSGAGISGLTEFSVPQIGTYLVSIVPSGIFRLSSTYQYNSDPDKDKITEIIQWGDVSWNSDLSFMFYDFKNLQITATDIPDFSKVTNMSSMFNSCTNFSIANNINSWNVGNVTDMNYMFASTPAFNKNIGSWDVGKLQNMSGMFSNALLFNQNIGVWNVSNVTNMNYTFYNANAFNQNIAAWNVSNVNNMSAMFLGAYSFNQNISGWNVSNVTDFSSMFQAAYVFNQNISSWDVSNALTMSSMFYSTQTFNQNLGNWQLSPVVTMTNIFDSVGMDCNNFGATLKGWAENPNTPLGRLFGVSNRSYGTGGQQYMNQLIDNKGWTFSGATYYDENCGETFLKVENLSGNKNTISLYPNPATEVVFIKSEQKTKNVQVFDTTGKVVLNVAGSTKINVQNVASGIYIIKVTMMDGSQSTHKLIKK</sequence>
<dbReference type="InterPro" id="IPR026444">
    <property type="entry name" value="Secre_tail"/>
</dbReference>
<dbReference type="NCBIfam" id="TIGR04183">
    <property type="entry name" value="Por_Secre_tail"/>
    <property type="match status" value="1"/>
</dbReference>
<feature type="chain" id="PRO_5019281610" evidence="2">
    <location>
        <begin position="21"/>
        <end position="480"/>
    </location>
</feature>
<keyword evidence="1 2" id="KW-0732">Signal</keyword>
<dbReference type="RefSeq" id="WP_051803629.1">
    <property type="nucleotide sequence ID" value="NZ_FOIX01000001.1"/>
</dbReference>
<evidence type="ECO:0000259" key="3">
    <source>
        <dbReference type="Pfam" id="PF18962"/>
    </source>
</evidence>
<dbReference type="Pfam" id="PF03382">
    <property type="entry name" value="DUF285"/>
    <property type="match status" value="1"/>
</dbReference>
<accession>A0A448NSP9</accession>
<dbReference type="OrthoDB" id="9813840at2"/>
<dbReference type="InterPro" id="IPR005046">
    <property type="entry name" value="DUF285"/>
</dbReference>
<evidence type="ECO:0000313" key="5">
    <source>
        <dbReference type="Proteomes" id="UP000270036"/>
    </source>
</evidence>
<evidence type="ECO:0000256" key="2">
    <source>
        <dbReference type="SAM" id="SignalP"/>
    </source>
</evidence>